<dbReference type="InterPro" id="IPR036380">
    <property type="entry name" value="Isochorismatase-like_sf"/>
</dbReference>
<dbReference type="Pfam" id="PF00857">
    <property type="entry name" value="Isochorismatase"/>
    <property type="match status" value="1"/>
</dbReference>
<keyword evidence="5" id="KW-1185">Reference proteome</keyword>
<comment type="caution">
    <text evidence="4">The sequence shown here is derived from an EMBL/GenBank/DDBJ whole genome shotgun (WGS) entry which is preliminary data.</text>
</comment>
<evidence type="ECO:0000313" key="4">
    <source>
        <dbReference type="EMBL" id="MSR91508.1"/>
    </source>
</evidence>
<evidence type="ECO:0000256" key="2">
    <source>
        <dbReference type="ARBA" id="ARBA00022801"/>
    </source>
</evidence>
<dbReference type="Gene3D" id="3.40.50.850">
    <property type="entry name" value="Isochorismatase-like"/>
    <property type="match status" value="1"/>
</dbReference>
<feature type="domain" description="Isochorismatase-like" evidence="3">
    <location>
        <begin position="5"/>
        <end position="168"/>
    </location>
</feature>
<dbReference type="EMBL" id="VULX01000011">
    <property type="protein sequence ID" value="MSR91508.1"/>
    <property type="molecule type" value="Genomic_DNA"/>
</dbReference>
<dbReference type="SUPFAM" id="SSF52499">
    <property type="entry name" value="Isochorismatase-like hydrolases"/>
    <property type="match status" value="1"/>
</dbReference>
<reference evidence="4 5" key="1">
    <citation type="submission" date="2019-08" db="EMBL/GenBank/DDBJ databases">
        <title>In-depth cultivation of the pig gut microbiome towards novel bacterial diversity and tailored functional studies.</title>
        <authorList>
            <person name="Wylensek D."/>
            <person name="Hitch T.C.A."/>
            <person name="Clavel T."/>
        </authorList>
    </citation>
    <scope>NUCLEOTIDE SEQUENCE [LARGE SCALE GENOMIC DNA]</scope>
    <source>
        <strain evidence="4 5">WCA-383-APC-5B</strain>
    </source>
</reference>
<dbReference type="AlphaFoldDB" id="A0A7X2MYQ9"/>
<dbReference type="PANTHER" id="PTHR43540">
    <property type="entry name" value="PEROXYUREIDOACRYLATE/UREIDOACRYLATE AMIDOHYDROLASE-RELATED"/>
    <property type="match status" value="1"/>
</dbReference>
<dbReference type="CDD" id="cd01014">
    <property type="entry name" value="nicotinamidase_related"/>
    <property type="match status" value="1"/>
</dbReference>
<dbReference type="PANTHER" id="PTHR43540:SF14">
    <property type="entry name" value="ISOCHORISMATASE"/>
    <property type="match status" value="1"/>
</dbReference>
<name>A0A7X2MYQ9_9CLOT</name>
<dbReference type="InterPro" id="IPR000868">
    <property type="entry name" value="Isochorismatase-like_dom"/>
</dbReference>
<accession>A0A7X2MYQ9</accession>
<proteinExistence type="inferred from homology"/>
<gene>
    <name evidence="4" type="ORF">FYJ33_08820</name>
</gene>
<sequence>MKNMVLLVIDVQNALVEDQPYRCEEVIQNIKSLIDTARSNDVEVLYVCHDDGKGSELEKGTYGWQVYDLIAPVQGEKIIDKNFNSAFHRTKLRDYLEEKKIKSLMIIGMQTEYCVDTTIKSAFDYEYKMYIPEGANTTFDNDRLSGEVIHRFYNQDIWDKRFADVISMDEALKIIKNK</sequence>
<keyword evidence="2 4" id="KW-0378">Hydrolase</keyword>
<protein>
    <submittedName>
        <fullName evidence="4">Cysteine hydrolase</fullName>
    </submittedName>
</protein>
<dbReference type="GO" id="GO:0016787">
    <property type="term" value="F:hydrolase activity"/>
    <property type="evidence" value="ECO:0007669"/>
    <property type="project" value="UniProtKB-KW"/>
</dbReference>
<organism evidence="4 5">
    <name type="scientific">Inconstantimicrobium porci</name>
    <dbReference type="NCBI Taxonomy" id="2652291"/>
    <lineage>
        <taxon>Bacteria</taxon>
        <taxon>Bacillati</taxon>
        <taxon>Bacillota</taxon>
        <taxon>Clostridia</taxon>
        <taxon>Eubacteriales</taxon>
        <taxon>Clostridiaceae</taxon>
        <taxon>Inconstantimicrobium</taxon>
    </lineage>
</organism>
<comment type="similarity">
    <text evidence="1">Belongs to the isochorismatase family.</text>
</comment>
<dbReference type="RefSeq" id="WP_154531399.1">
    <property type="nucleotide sequence ID" value="NZ_VULX01000011.1"/>
</dbReference>
<evidence type="ECO:0000259" key="3">
    <source>
        <dbReference type="Pfam" id="PF00857"/>
    </source>
</evidence>
<evidence type="ECO:0000256" key="1">
    <source>
        <dbReference type="ARBA" id="ARBA00006336"/>
    </source>
</evidence>
<evidence type="ECO:0000313" key="5">
    <source>
        <dbReference type="Proteomes" id="UP000460287"/>
    </source>
</evidence>
<dbReference type="Proteomes" id="UP000460287">
    <property type="component" value="Unassembled WGS sequence"/>
</dbReference>
<dbReference type="InterPro" id="IPR050272">
    <property type="entry name" value="Isochorismatase-like_hydrls"/>
</dbReference>